<dbReference type="Pfam" id="PF01844">
    <property type="entry name" value="HNH"/>
    <property type="match status" value="1"/>
</dbReference>
<dbReference type="Gene3D" id="1.10.30.50">
    <property type="match status" value="1"/>
</dbReference>
<dbReference type="Proteomes" id="UP000183210">
    <property type="component" value="Unassembled WGS sequence"/>
</dbReference>
<name>A0A9X8QLI9_9PSED</name>
<dbReference type="RefSeq" id="WP_074829195.1">
    <property type="nucleotide sequence ID" value="NZ_FOEV01000016.1"/>
</dbReference>
<evidence type="ECO:0000313" key="3">
    <source>
        <dbReference type="Proteomes" id="UP000183210"/>
    </source>
</evidence>
<dbReference type="InterPro" id="IPR003615">
    <property type="entry name" value="HNH_nuc"/>
</dbReference>
<proteinExistence type="predicted"/>
<accession>A0A9X8QLI9</accession>
<dbReference type="AlphaFoldDB" id="A0A9X8QLI9"/>
<keyword evidence="2" id="KW-0255">Endonuclease</keyword>
<organism evidence="2 3">
    <name type="scientific">Pseudomonas lutea</name>
    <dbReference type="NCBI Taxonomy" id="243924"/>
    <lineage>
        <taxon>Bacteria</taxon>
        <taxon>Pseudomonadati</taxon>
        <taxon>Pseudomonadota</taxon>
        <taxon>Gammaproteobacteria</taxon>
        <taxon>Pseudomonadales</taxon>
        <taxon>Pseudomonadaceae</taxon>
        <taxon>Pseudomonas</taxon>
    </lineage>
</organism>
<keyword evidence="2" id="KW-0378">Hydrolase</keyword>
<dbReference type="InterPro" id="IPR041578">
    <property type="entry name" value="PIN_8"/>
</dbReference>
<protein>
    <submittedName>
        <fullName evidence="2">HNH endonuclease</fullName>
    </submittedName>
</protein>
<dbReference type="SMART" id="SM00507">
    <property type="entry name" value="HNHc"/>
    <property type="match status" value="1"/>
</dbReference>
<dbReference type="GO" id="GO:0008270">
    <property type="term" value="F:zinc ion binding"/>
    <property type="evidence" value="ECO:0007669"/>
    <property type="project" value="InterPro"/>
</dbReference>
<feature type="domain" description="HNH nuclease" evidence="1">
    <location>
        <begin position="316"/>
        <end position="372"/>
    </location>
</feature>
<comment type="caution">
    <text evidence="2">The sequence shown here is derived from an EMBL/GenBank/DDBJ whole genome shotgun (WGS) entry which is preliminary data.</text>
</comment>
<evidence type="ECO:0000313" key="2">
    <source>
        <dbReference type="EMBL" id="SER29109.1"/>
    </source>
</evidence>
<dbReference type="GO" id="GO:0004519">
    <property type="term" value="F:endonuclease activity"/>
    <property type="evidence" value="ECO:0007669"/>
    <property type="project" value="UniProtKB-KW"/>
</dbReference>
<dbReference type="EMBL" id="FOEV01000016">
    <property type="protein sequence ID" value="SER29109.1"/>
    <property type="molecule type" value="Genomic_DNA"/>
</dbReference>
<sequence>MAKQTSVDEDLDSSLSYQEKFESTDHIFSSSIRKLSDYVSDCIVVLDTNVLLIPYTLRNEDVAEIEKVYQTLSQKKQLFLPKHVAREFAANKDKKLAELYKTVCDRNVTVLKLPDAAILKDTPEFKELERERRKLEKASETYNGAVKKLAKNIKEWSWNDPVVQMYSKFFNSENIVHHEKNDNYVKSELERRNKHKIAPGYKDSGKDSNAAGDLIVWLTILNIGENHKKNLIFVSEDRKPDWWNQSNGAAFSPKFELITEYKRASSGKELSLLIFSEFLEAFNVSEQVVEDIKKSEEEFRIKRIERNKLNRRPRSLILRELERSGKDIYHCQVCGFESGENNILEIHHIEPLSQGGDDNVSNIAILCPNCHRSMHSRI</sequence>
<dbReference type="GeneID" id="300270060"/>
<dbReference type="GO" id="GO:0003676">
    <property type="term" value="F:nucleic acid binding"/>
    <property type="evidence" value="ECO:0007669"/>
    <property type="project" value="InterPro"/>
</dbReference>
<dbReference type="InterPro" id="IPR002711">
    <property type="entry name" value="HNH"/>
</dbReference>
<keyword evidence="2" id="KW-0540">Nuclease</keyword>
<dbReference type="CDD" id="cd00085">
    <property type="entry name" value="HNHc"/>
    <property type="match status" value="1"/>
</dbReference>
<reference evidence="2 3" key="1">
    <citation type="submission" date="2016-10" db="EMBL/GenBank/DDBJ databases">
        <authorList>
            <person name="Varghese N."/>
            <person name="Submissions S."/>
        </authorList>
    </citation>
    <scope>NUCLEOTIDE SEQUENCE [LARGE SCALE GENOMIC DNA]</scope>
    <source>
        <strain evidence="2 3">LMG 21974</strain>
    </source>
</reference>
<dbReference type="Pfam" id="PF18476">
    <property type="entry name" value="PIN_8"/>
    <property type="match status" value="1"/>
</dbReference>
<evidence type="ECO:0000259" key="1">
    <source>
        <dbReference type="SMART" id="SM00507"/>
    </source>
</evidence>
<gene>
    <name evidence="2" type="ORF">SAMN05216409_11626</name>
</gene>